<name>A0A921NTL2_9RHOB</name>
<gene>
    <name evidence="1" type="ORF">PMES_02416</name>
</gene>
<dbReference type="AlphaFoldDB" id="A0A921NTL2"/>
<reference evidence="1" key="1">
    <citation type="submission" date="2013-03" db="EMBL/GenBank/DDBJ databases">
        <title>Genome Sequence of the Profundibacterium mesophilum strain KAUST100406-0324T from Red Sea, a novel genus in the family Rhodobacteraceae.</title>
        <authorList>
            <person name="Essack M."/>
            <person name="Alam I."/>
            <person name="Lafi F."/>
            <person name="Alawi W."/>
            <person name="Kamanu F."/>
            <person name="Al-Suwailem A."/>
            <person name="Lee O.O."/>
            <person name="Xu Y."/>
            <person name="Bajic V."/>
            <person name="Qian P.-Y."/>
            <person name="Archer J."/>
        </authorList>
    </citation>
    <scope>NUCLEOTIDE SEQUENCE</scope>
    <source>
        <strain evidence="1">KAUST100406-0324</strain>
    </source>
</reference>
<organism evidence="1 2">
    <name type="scientific">Profundibacterium mesophilum KAUST100406-0324</name>
    <dbReference type="NCBI Taxonomy" id="1037889"/>
    <lineage>
        <taxon>Bacteria</taxon>
        <taxon>Pseudomonadati</taxon>
        <taxon>Pseudomonadota</taxon>
        <taxon>Alphaproteobacteria</taxon>
        <taxon>Rhodobacterales</taxon>
        <taxon>Roseobacteraceae</taxon>
        <taxon>Profundibacterium</taxon>
    </lineage>
</organism>
<proteinExistence type="predicted"/>
<keyword evidence="2" id="KW-1185">Reference proteome</keyword>
<accession>A0A921NTL2</accession>
<protein>
    <submittedName>
        <fullName evidence="1">Uncharacterized protein</fullName>
    </submittedName>
</protein>
<comment type="caution">
    <text evidence="1">The sequence shown here is derived from an EMBL/GenBank/DDBJ whole genome shotgun (WGS) entry which is preliminary data.</text>
</comment>
<evidence type="ECO:0000313" key="1">
    <source>
        <dbReference type="EMBL" id="KAF0675295.1"/>
    </source>
</evidence>
<dbReference type="EMBL" id="APKE01000027">
    <property type="protein sequence ID" value="KAF0675295.1"/>
    <property type="molecule type" value="Genomic_DNA"/>
</dbReference>
<dbReference type="Proteomes" id="UP000698242">
    <property type="component" value="Unassembled WGS sequence"/>
</dbReference>
<evidence type="ECO:0000313" key="2">
    <source>
        <dbReference type="Proteomes" id="UP000698242"/>
    </source>
</evidence>
<sequence length="215" mass="23433">MLLLACLLAGAATHAGPWPRERGSTFLSFTQGYEEDAGSSYGSAYAEYGLSDVYTAVLRWGHDGRRGRAATASIRRPVGRPDKTNRFAVELGLGARKPPRHRPDAVLLRAGLHWGRGFESRFGSGWSTAALSVTRASRSPKEIRKLDLTLGLNIPNGRHLIAELWIHQQEDETSATLAPSYVHELRDGVKVQIGASYGLDRSGSAGIFTSGWVEF</sequence>